<feature type="chain" id="PRO_5009584555" description="Outer membrane protein beta-barrel domain-containing protein" evidence="1">
    <location>
        <begin position="30"/>
        <end position="211"/>
    </location>
</feature>
<dbReference type="Proteomes" id="UP000178175">
    <property type="component" value="Unassembled WGS sequence"/>
</dbReference>
<keyword evidence="1" id="KW-0732">Signal</keyword>
<accession>A0A1G2THL1</accession>
<reference evidence="2 3" key="1">
    <citation type="journal article" date="2016" name="Nat. Commun.">
        <title>Thousands of microbial genomes shed light on interconnected biogeochemical processes in an aquifer system.</title>
        <authorList>
            <person name="Anantharaman K."/>
            <person name="Brown C.T."/>
            <person name="Hug L.A."/>
            <person name="Sharon I."/>
            <person name="Castelle C.J."/>
            <person name="Probst A.J."/>
            <person name="Thomas B.C."/>
            <person name="Singh A."/>
            <person name="Wilkins M.J."/>
            <person name="Karaoz U."/>
            <person name="Brodie E.L."/>
            <person name="Williams K.H."/>
            <person name="Hubbard S.S."/>
            <person name="Banfield J.F."/>
        </authorList>
    </citation>
    <scope>NUCLEOTIDE SEQUENCE [LARGE SCALE GENOMIC DNA]</scope>
</reference>
<evidence type="ECO:0000313" key="2">
    <source>
        <dbReference type="EMBL" id="OHA96101.1"/>
    </source>
</evidence>
<feature type="signal peptide" evidence="1">
    <location>
        <begin position="1"/>
        <end position="29"/>
    </location>
</feature>
<evidence type="ECO:0008006" key="4">
    <source>
        <dbReference type="Google" id="ProtNLM"/>
    </source>
</evidence>
<evidence type="ECO:0000313" key="3">
    <source>
        <dbReference type="Proteomes" id="UP000178175"/>
    </source>
</evidence>
<evidence type="ECO:0000256" key="1">
    <source>
        <dbReference type="SAM" id="SignalP"/>
    </source>
</evidence>
<organism evidence="2 3">
    <name type="scientific">Candidatus Zambryskibacteria bacterium RIFCSPHIGHO2_02_FULL_43_14</name>
    <dbReference type="NCBI Taxonomy" id="1802748"/>
    <lineage>
        <taxon>Bacteria</taxon>
        <taxon>Candidatus Zambryskiibacteriota</taxon>
    </lineage>
</organism>
<gene>
    <name evidence="2" type="ORF">A3C70_02685</name>
</gene>
<sequence>MSAQAGRGGSVKRIILVLTVLLVPSLVQAQDAEIGVYYQNLSGNGEQASHRIFSEGYVYLNDKSGVWGFAYGEKEYFSAVAGLFHDLFSFGNDAVFEIGVGAGAERFLDEDGANRLYPRLAGTVFIRNQSLFSDVYYENGTSGEDWLRVNALWQATGHIALGVIHQTGDGIGPKASLSIPKVPVRVWVAPMFGKERKFLAGGELLFQKGGH</sequence>
<proteinExistence type="predicted"/>
<name>A0A1G2THL1_9BACT</name>
<dbReference type="AlphaFoldDB" id="A0A1G2THL1"/>
<comment type="caution">
    <text evidence="2">The sequence shown here is derived from an EMBL/GenBank/DDBJ whole genome shotgun (WGS) entry which is preliminary data.</text>
</comment>
<dbReference type="EMBL" id="MHVR01000011">
    <property type="protein sequence ID" value="OHA96101.1"/>
    <property type="molecule type" value="Genomic_DNA"/>
</dbReference>
<protein>
    <recommendedName>
        <fullName evidence="4">Outer membrane protein beta-barrel domain-containing protein</fullName>
    </recommendedName>
</protein>